<dbReference type="AlphaFoldDB" id="A0A5B6W5F3"/>
<dbReference type="InterPro" id="IPR044730">
    <property type="entry name" value="RNase_H-like_dom_plant"/>
</dbReference>
<dbReference type="Proteomes" id="UP000325315">
    <property type="component" value="Unassembled WGS sequence"/>
</dbReference>
<comment type="caution">
    <text evidence="2">The sequence shown here is derived from an EMBL/GenBank/DDBJ whole genome shotgun (WGS) entry which is preliminary data.</text>
</comment>
<dbReference type="CDD" id="cd06222">
    <property type="entry name" value="RNase_H_like"/>
    <property type="match status" value="1"/>
</dbReference>
<evidence type="ECO:0000259" key="1">
    <source>
        <dbReference type="PROSITE" id="PS50878"/>
    </source>
</evidence>
<dbReference type="InterPro" id="IPR000477">
    <property type="entry name" value="RT_dom"/>
</dbReference>
<reference evidence="3" key="1">
    <citation type="journal article" date="2019" name="Plant Biotechnol. J.">
        <title>Genome sequencing of the Australian wild diploid species Gossypium australe highlights disease resistance and delayed gland morphogenesis.</title>
        <authorList>
            <person name="Cai Y."/>
            <person name="Cai X."/>
            <person name="Wang Q."/>
            <person name="Wang P."/>
            <person name="Zhang Y."/>
            <person name="Cai C."/>
            <person name="Xu Y."/>
            <person name="Wang K."/>
            <person name="Zhou Z."/>
            <person name="Wang C."/>
            <person name="Geng S."/>
            <person name="Li B."/>
            <person name="Dong Q."/>
            <person name="Hou Y."/>
            <person name="Wang H."/>
            <person name="Ai P."/>
            <person name="Liu Z."/>
            <person name="Yi F."/>
            <person name="Sun M."/>
            <person name="An G."/>
            <person name="Cheng J."/>
            <person name="Zhang Y."/>
            <person name="Shi Q."/>
            <person name="Xie Y."/>
            <person name="Shi X."/>
            <person name="Chang Y."/>
            <person name="Huang F."/>
            <person name="Chen Y."/>
            <person name="Hong S."/>
            <person name="Mi L."/>
            <person name="Sun Q."/>
            <person name="Zhang L."/>
            <person name="Zhou B."/>
            <person name="Peng R."/>
            <person name="Zhang X."/>
            <person name="Liu F."/>
        </authorList>
    </citation>
    <scope>NUCLEOTIDE SEQUENCE [LARGE SCALE GENOMIC DNA]</scope>
    <source>
        <strain evidence="3">cv. PA1801</strain>
    </source>
</reference>
<dbReference type="OrthoDB" id="3645095at2759"/>
<dbReference type="InterPro" id="IPR002156">
    <property type="entry name" value="RNaseH_domain"/>
</dbReference>
<sequence>MLLAYEILHIFRQKRTGIKGYMAVKLDMSKAYDRVEWDFVKKMMIKMGFVQEWVDLIMKCINSVSYAVNINGHRGRVFQPSRGLRQGDPFSPFLFLICSKGLSSLMRLAKQAGLVKGAKVSRRGPEISHLLFADDCMMFGEATEQGARNMKEILKEYENCSVAKELVTDLLGVRNSSSPEKYLGLPNVISLRIDSWSTRFLSQGGKEIFIKSVLQAIPTYAMSCFLLPKTLCEMIKNKFARFWWQKGAGKRGIHWCKWSHLCRPKEKGGLGFRNMAQFNIALLAKQGWRFLNSSDSLVVRVFKAKYFPDCCFRFSSLGSSSSYVWRSIWAAKASLENGLIWKVGSGENISIFEDAWIPDYENVRLTSQVGNLHLVKVADLINSNQREWNRSLIGNTFPAAEAELILQIPLAKESHEDLLVWRGELSGEFSNSDPIAYALQDIYYGFYNKLWKVDIPLKIKLFIWKISLNYLATRTNMSLRKLTSNSLCPRCGVREETTNHLFRYYPVSVMIWSDLSEDISVAFPFTDFVEWLTKAMANLPLNVCRLFCVSLWAIWGDRNSRIHDKTNRSSKEIVSFIHGYVKELDATKTTNHSTFTDAVKWKSPSGQTVKINFDGAFDTRSNLSASGVVVRDQYGFVLLASTELHKGVVSPFVAEAIACRRATQVALVINSEEIRQSSSPYLSNRDTEKRRKDLSGKWGSKLRGDIVGDRICKGTRLRGRRKRFGRGKVKHPFLHYDQICFLFPRETKSAINAGVTDGK</sequence>
<gene>
    <name evidence="2" type="ORF">EPI10_010795</name>
</gene>
<proteinExistence type="predicted"/>
<name>A0A5B6W5F3_9ROSI</name>
<keyword evidence="2" id="KW-0808">Transferase</keyword>
<organism evidence="2 3">
    <name type="scientific">Gossypium australe</name>
    <dbReference type="NCBI Taxonomy" id="47621"/>
    <lineage>
        <taxon>Eukaryota</taxon>
        <taxon>Viridiplantae</taxon>
        <taxon>Streptophyta</taxon>
        <taxon>Embryophyta</taxon>
        <taxon>Tracheophyta</taxon>
        <taxon>Spermatophyta</taxon>
        <taxon>Magnoliopsida</taxon>
        <taxon>eudicotyledons</taxon>
        <taxon>Gunneridae</taxon>
        <taxon>Pentapetalae</taxon>
        <taxon>rosids</taxon>
        <taxon>malvids</taxon>
        <taxon>Malvales</taxon>
        <taxon>Malvaceae</taxon>
        <taxon>Malvoideae</taxon>
        <taxon>Gossypium</taxon>
    </lineage>
</organism>
<dbReference type="GO" id="GO:0004523">
    <property type="term" value="F:RNA-DNA hybrid ribonuclease activity"/>
    <property type="evidence" value="ECO:0007669"/>
    <property type="project" value="InterPro"/>
</dbReference>
<keyword evidence="2" id="KW-0695">RNA-directed DNA polymerase</keyword>
<dbReference type="SUPFAM" id="SSF56672">
    <property type="entry name" value="DNA/RNA polymerases"/>
    <property type="match status" value="1"/>
</dbReference>
<feature type="domain" description="Reverse transcriptase" evidence="1">
    <location>
        <begin position="1"/>
        <end position="187"/>
    </location>
</feature>
<dbReference type="Pfam" id="PF00078">
    <property type="entry name" value="RVT_1"/>
    <property type="match status" value="1"/>
</dbReference>
<dbReference type="InterPro" id="IPR043502">
    <property type="entry name" value="DNA/RNA_pol_sf"/>
</dbReference>
<evidence type="ECO:0000313" key="3">
    <source>
        <dbReference type="Proteomes" id="UP000325315"/>
    </source>
</evidence>
<accession>A0A5B6W5F3</accession>
<dbReference type="GO" id="GO:0003676">
    <property type="term" value="F:nucleic acid binding"/>
    <property type="evidence" value="ECO:0007669"/>
    <property type="project" value="InterPro"/>
</dbReference>
<dbReference type="GO" id="GO:0003964">
    <property type="term" value="F:RNA-directed DNA polymerase activity"/>
    <property type="evidence" value="ECO:0007669"/>
    <property type="project" value="UniProtKB-KW"/>
</dbReference>
<dbReference type="PANTHER" id="PTHR33116">
    <property type="entry name" value="REVERSE TRANSCRIPTASE ZINC-BINDING DOMAIN-CONTAINING PROTEIN-RELATED-RELATED"/>
    <property type="match status" value="1"/>
</dbReference>
<dbReference type="EMBL" id="SMMG02000004">
    <property type="protein sequence ID" value="KAA3476861.1"/>
    <property type="molecule type" value="Genomic_DNA"/>
</dbReference>
<dbReference type="PANTHER" id="PTHR33116:SF86">
    <property type="entry name" value="REVERSE TRANSCRIPTASE DOMAIN-CONTAINING PROTEIN"/>
    <property type="match status" value="1"/>
</dbReference>
<evidence type="ECO:0000313" key="2">
    <source>
        <dbReference type="EMBL" id="KAA3476861.1"/>
    </source>
</evidence>
<dbReference type="InterPro" id="IPR026960">
    <property type="entry name" value="RVT-Znf"/>
</dbReference>
<dbReference type="Pfam" id="PF13966">
    <property type="entry name" value="zf-RVT"/>
    <property type="match status" value="1"/>
</dbReference>
<keyword evidence="2" id="KW-0548">Nucleotidyltransferase</keyword>
<dbReference type="PROSITE" id="PS50878">
    <property type="entry name" value="RT_POL"/>
    <property type="match status" value="1"/>
</dbReference>
<keyword evidence="3" id="KW-1185">Reference proteome</keyword>
<dbReference type="Pfam" id="PF13456">
    <property type="entry name" value="RVT_3"/>
    <property type="match status" value="1"/>
</dbReference>
<protein>
    <submittedName>
        <fullName evidence="2">Reverse transcriptase</fullName>
    </submittedName>
</protein>